<name>A1ZQ45_MICM2</name>
<dbReference type="AlphaFoldDB" id="A1ZQ45"/>
<dbReference type="Proteomes" id="UP000004095">
    <property type="component" value="Unassembled WGS sequence"/>
</dbReference>
<dbReference type="eggNOG" id="COG0115">
    <property type="taxonomic scope" value="Bacteria"/>
</dbReference>
<dbReference type="InterPro" id="IPR001544">
    <property type="entry name" value="Aminotrans_IV"/>
</dbReference>
<gene>
    <name evidence="1" type="ORF">M23134_06855</name>
</gene>
<dbReference type="Gene3D" id="3.20.10.10">
    <property type="entry name" value="D-amino Acid Aminotransferase, subunit A, domain 2"/>
    <property type="match status" value="1"/>
</dbReference>
<dbReference type="SUPFAM" id="SSF56752">
    <property type="entry name" value="D-aminoacid aminotransferase-like PLP-dependent enzymes"/>
    <property type="match status" value="1"/>
</dbReference>
<dbReference type="RefSeq" id="WP_002699446.1">
    <property type="nucleotide sequence ID" value="NZ_AAWS01000023.1"/>
</dbReference>
<dbReference type="InterPro" id="IPR036038">
    <property type="entry name" value="Aminotransferase-like"/>
</dbReference>
<sequence length="202" mass="23523">MYPLLETIRFENGNFYHIDAHQQRLDRARREVWQCSDELLLSTHLQAPAEWLPGQRYKCRVVYGKQVQSISFEAYHIRPIQSLQLVEASGLEYAYKKMDRTALTALFAQRGSYDDVLLIQDGYITDSYYCNVAAWNGQGWFTPARPLLPGTQRARLLELGVLQTAEIHYQSLVQFEKLALFNALMGWEDRQEVWMENVSLLV</sequence>
<dbReference type="InterPro" id="IPR043132">
    <property type="entry name" value="BCAT-like_C"/>
</dbReference>
<accession>A1ZQ45</accession>
<evidence type="ECO:0000313" key="1">
    <source>
        <dbReference type="EMBL" id="EAY27454.1"/>
    </source>
</evidence>
<protein>
    <submittedName>
        <fullName evidence="1">Putative para-aminobenzoate synthase component I</fullName>
    </submittedName>
</protein>
<comment type="caution">
    <text evidence="1">The sequence shown here is derived from an EMBL/GenBank/DDBJ whole genome shotgun (WGS) entry which is preliminary data.</text>
</comment>
<dbReference type="Gene3D" id="3.30.470.10">
    <property type="match status" value="1"/>
</dbReference>
<organism evidence="1 2">
    <name type="scientific">Microscilla marina ATCC 23134</name>
    <dbReference type="NCBI Taxonomy" id="313606"/>
    <lineage>
        <taxon>Bacteria</taxon>
        <taxon>Pseudomonadati</taxon>
        <taxon>Bacteroidota</taxon>
        <taxon>Cytophagia</taxon>
        <taxon>Cytophagales</taxon>
        <taxon>Microscillaceae</taxon>
        <taxon>Microscilla</taxon>
    </lineage>
</organism>
<dbReference type="OrthoDB" id="1148709at2"/>
<dbReference type="Pfam" id="PF01063">
    <property type="entry name" value="Aminotran_4"/>
    <property type="match status" value="1"/>
</dbReference>
<evidence type="ECO:0000313" key="2">
    <source>
        <dbReference type="Proteomes" id="UP000004095"/>
    </source>
</evidence>
<dbReference type="GO" id="GO:0003824">
    <property type="term" value="F:catalytic activity"/>
    <property type="evidence" value="ECO:0007669"/>
    <property type="project" value="InterPro"/>
</dbReference>
<proteinExistence type="predicted"/>
<keyword evidence="2" id="KW-1185">Reference proteome</keyword>
<dbReference type="InterPro" id="IPR043131">
    <property type="entry name" value="BCAT-like_N"/>
</dbReference>
<reference evidence="1 2" key="1">
    <citation type="submission" date="2007-01" db="EMBL/GenBank/DDBJ databases">
        <authorList>
            <person name="Haygood M."/>
            <person name="Podell S."/>
            <person name="Anderson C."/>
            <person name="Hopkinson B."/>
            <person name="Roe K."/>
            <person name="Barbeau K."/>
            <person name="Gaasterland T."/>
            <person name="Ferriera S."/>
            <person name="Johnson J."/>
            <person name="Kravitz S."/>
            <person name="Beeson K."/>
            <person name="Sutton G."/>
            <person name="Rogers Y.-H."/>
            <person name="Friedman R."/>
            <person name="Frazier M."/>
            <person name="Venter J.C."/>
        </authorList>
    </citation>
    <scope>NUCLEOTIDE SEQUENCE [LARGE SCALE GENOMIC DNA]</scope>
    <source>
        <strain evidence="1 2">ATCC 23134</strain>
    </source>
</reference>
<dbReference type="EMBL" id="AAWS01000023">
    <property type="protein sequence ID" value="EAY27454.1"/>
    <property type="molecule type" value="Genomic_DNA"/>
</dbReference>